<dbReference type="AlphaFoldDB" id="A0A1I8FCK8"/>
<reference evidence="2" key="1">
    <citation type="submission" date="2016-11" db="UniProtKB">
        <authorList>
            <consortium name="WormBaseParasite"/>
        </authorList>
    </citation>
    <scope>IDENTIFICATION</scope>
</reference>
<proteinExistence type="predicted"/>
<keyword evidence="1" id="KW-1185">Reference proteome</keyword>
<organism evidence="1 2">
    <name type="scientific">Macrostomum lignano</name>
    <dbReference type="NCBI Taxonomy" id="282301"/>
    <lineage>
        <taxon>Eukaryota</taxon>
        <taxon>Metazoa</taxon>
        <taxon>Spiralia</taxon>
        <taxon>Lophotrochozoa</taxon>
        <taxon>Platyhelminthes</taxon>
        <taxon>Rhabditophora</taxon>
        <taxon>Macrostomorpha</taxon>
        <taxon>Macrostomida</taxon>
        <taxon>Macrostomidae</taxon>
        <taxon>Macrostomum</taxon>
    </lineage>
</organism>
<accession>A0A1I8FCK8</accession>
<name>A0A1I8FCK8_9PLAT</name>
<sequence>QNCVPTRLPQPSACGLLATLEADKCRLLQAAAGDRSHCHNWKRLLPGTCFENRTVDVDIGLSEDGPVSLSLWDTTGLENYDRLMALIYPENPTLASSPREEMALGTASKNCPDAAIVLVGTNLSSENSAIDVIPGQFVYDDFSTKNLFNRNDVIEVETSLPRCQRPGVTFIRRERRWRWLLARRPTSSAQPVQCKASAMFLLEAARGSVSRNRADERAAPIAQQATAVLKRRRRWSWLTFKASADMARCVTGIDLVHGVPTLQYWPQRAAAAVAPMELETSNFVRTVDAAAVIAEVAEALAASLELRLVGHDVRCRLSDRLPPLASLLLMLLVELGVAAVAFNTGAVTSYAV</sequence>
<dbReference type="Proteomes" id="UP000095280">
    <property type="component" value="Unplaced"/>
</dbReference>
<dbReference type="WBParaSite" id="maker-unitig_29226-snap-gene-0.1-mRNA-1">
    <property type="protein sequence ID" value="maker-unitig_29226-snap-gene-0.1-mRNA-1"/>
    <property type="gene ID" value="maker-unitig_29226-snap-gene-0.1"/>
</dbReference>
<evidence type="ECO:0000313" key="2">
    <source>
        <dbReference type="WBParaSite" id="maker-unitig_29226-snap-gene-0.1-mRNA-1"/>
    </source>
</evidence>
<protein>
    <submittedName>
        <fullName evidence="2">C2 domain-containing protein</fullName>
    </submittedName>
</protein>
<evidence type="ECO:0000313" key="1">
    <source>
        <dbReference type="Proteomes" id="UP000095280"/>
    </source>
</evidence>